<comment type="caution">
    <text evidence="1">The sequence shown here is derived from an EMBL/GenBank/DDBJ whole genome shotgun (WGS) entry which is preliminary data.</text>
</comment>
<name>A0ACC2RBK9_9NEOP</name>
<gene>
    <name evidence="1" type="ORF">PYW08_000149</name>
</gene>
<protein>
    <submittedName>
        <fullName evidence="1">Uncharacterized protein</fullName>
    </submittedName>
</protein>
<proteinExistence type="predicted"/>
<sequence>MGKQQSKTQEVIIAQNGAGNSAGAEQMLQHTSVISYMLITIAVILIIGGAIWLLRYYRKCHGKWIERGVRDFDLRRSMSLFRRQQREANFAASTGTSPVFDSRHA</sequence>
<dbReference type="Proteomes" id="UP001231649">
    <property type="component" value="Chromosome 1"/>
</dbReference>
<dbReference type="EMBL" id="CM056777">
    <property type="protein sequence ID" value="KAJ8737554.1"/>
    <property type="molecule type" value="Genomic_DNA"/>
</dbReference>
<evidence type="ECO:0000313" key="2">
    <source>
        <dbReference type="Proteomes" id="UP001231649"/>
    </source>
</evidence>
<organism evidence="1 2">
    <name type="scientific">Mythimna loreyi</name>
    <dbReference type="NCBI Taxonomy" id="667449"/>
    <lineage>
        <taxon>Eukaryota</taxon>
        <taxon>Metazoa</taxon>
        <taxon>Ecdysozoa</taxon>
        <taxon>Arthropoda</taxon>
        <taxon>Hexapoda</taxon>
        <taxon>Insecta</taxon>
        <taxon>Pterygota</taxon>
        <taxon>Neoptera</taxon>
        <taxon>Endopterygota</taxon>
        <taxon>Lepidoptera</taxon>
        <taxon>Glossata</taxon>
        <taxon>Ditrysia</taxon>
        <taxon>Noctuoidea</taxon>
        <taxon>Noctuidae</taxon>
        <taxon>Noctuinae</taxon>
        <taxon>Hadenini</taxon>
        <taxon>Mythimna</taxon>
    </lineage>
</organism>
<evidence type="ECO:0000313" key="1">
    <source>
        <dbReference type="EMBL" id="KAJ8737554.1"/>
    </source>
</evidence>
<keyword evidence="2" id="KW-1185">Reference proteome</keyword>
<accession>A0ACC2RBK9</accession>
<reference evidence="1" key="1">
    <citation type="submission" date="2023-03" db="EMBL/GenBank/DDBJ databases">
        <title>Chromosome-level genomes of two armyworms, Mythimna separata and Mythimna loreyi, provide insights into the biosynthesis and reception of sex pheromones.</title>
        <authorList>
            <person name="Zhao H."/>
        </authorList>
    </citation>
    <scope>NUCLEOTIDE SEQUENCE</scope>
    <source>
        <strain evidence="1">BeijingLab</strain>
    </source>
</reference>